<evidence type="ECO:0000313" key="3">
    <source>
        <dbReference type="Proteomes" id="UP001251528"/>
    </source>
</evidence>
<sequence>MWIPIKFVLSFLVWLQQSLGPLPILYRNGIGPSSIPKFIHDIRHPWIEENRYSLERIDAKEALCNSTSILRTSLPPIPDDLFKCLNIDNNRAGSGSRLGWHNADARLREILDCPAALQTSEHLYVYIYVHNSKYDNLWEPLTPPETLPNLFADLFIAMPRLANIKWLSPSTAEASSSAFNMTFSQRQLSLPTVTNLTVGANMEALVLSAPNLTSLETADGYHWTSSEMEASGPWQRLIKAAGTREHLKSFSMVAAWSPELMESVSLALPHLETLIIGGSVGPRWSSSYPTENFKNVLSAAKNITQLLHLAVPPVFELGLGFDGGADCGNAYFGLSGTKYGRSVTRESLFYTEKAGSIVMDVIPWLKSFSIGSHRVEHRDIGQDGVVSWPWKGRLKEALLEQWPRYAGGDPEIGDGRDKTEDPDGPVFWSFAEDEIMLADDWTPHSRQDVNLQDLDLGMYELDMEDIE</sequence>
<organism evidence="2 3">
    <name type="scientific">Conoideocrella luteorostrata</name>
    <dbReference type="NCBI Taxonomy" id="1105319"/>
    <lineage>
        <taxon>Eukaryota</taxon>
        <taxon>Fungi</taxon>
        <taxon>Dikarya</taxon>
        <taxon>Ascomycota</taxon>
        <taxon>Pezizomycotina</taxon>
        <taxon>Sordariomycetes</taxon>
        <taxon>Hypocreomycetidae</taxon>
        <taxon>Hypocreales</taxon>
        <taxon>Clavicipitaceae</taxon>
        <taxon>Conoideocrella</taxon>
    </lineage>
</organism>
<evidence type="ECO:0000256" key="1">
    <source>
        <dbReference type="SAM" id="SignalP"/>
    </source>
</evidence>
<keyword evidence="1" id="KW-0732">Signal</keyword>
<dbReference type="AlphaFoldDB" id="A0AAJ0G203"/>
<gene>
    <name evidence="2" type="ORF">QQS21_003809</name>
</gene>
<dbReference type="EMBL" id="JASWJB010000052">
    <property type="protein sequence ID" value="KAK2603973.1"/>
    <property type="molecule type" value="Genomic_DNA"/>
</dbReference>
<evidence type="ECO:0000313" key="2">
    <source>
        <dbReference type="EMBL" id="KAK2603973.1"/>
    </source>
</evidence>
<keyword evidence="3" id="KW-1185">Reference proteome</keyword>
<protein>
    <submittedName>
        <fullName evidence="2">Uncharacterized protein</fullName>
    </submittedName>
</protein>
<proteinExistence type="predicted"/>
<feature type="signal peptide" evidence="1">
    <location>
        <begin position="1"/>
        <end position="20"/>
    </location>
</feature>
<reference evidence="2" key="1">
    <citation type="submission" date="2023-06" db="EMBL/GenBank/DDBJ databases">
        <title>Conoideocrella luteorostrata (Hypocreales: Clavicipitaceae), a potential biocontrol fungus for elongate hemlock scale in United States Christmas tree production areas.</title>
        <authorList>
            <person name="Barrett H."/>
            <person name="Lovett B."/>
            <person name="Macias A.M."/>
            <person name="Stajich J.E."/>
            <person name="Kasson M.T."/>
        </authorList>
    </citation>
    <scope>NUCLEOTIDE SEQUENCE</scope>
    <source>
        <strain evidence="2">ARSEF 14590</strain>
    </source>
</reference>
<accession>A0AAJ0G203</accession>
<dbReference type="Proteomes" id="UP001251528">
    <property type="component" value="Unassembled WGS sequence"/>
</dbReference>
<name>A0AAJ0G203_9HYPO</name>
<feature type="chain" id="PRO_5042502006" evidence="1">
    <location>
        <begin position="21"/>
        <end position="467"/>
    </location>
</feature>
<comment type="caution">
    <text evidence="2">The sequence shown here is derived from an EMBL/GenBank/DDBJ whole genome shotgun (WGS) entry which is preliminary data.</text>
</comment>